<protein>
    <submittedName>
        <fullName evidence="1">(rape) hypothetical protein</fullName>
    </submittedName>
</protein>
<evidence type="ECO:0000313" key="1">
    <source>
        <dbReference type="EMBL" id="CAF1934247.1"/>
    </source>
</evidence>
<reference evidence="1" key="1">
    <citation type="submission" date="2021-01" db="EMBL/GenBank/DDBJ databases">
        <authorList>
            <consortium name="Genoscope - CEA"/>
            <person name="William W."/>
        </authorList>
    </citation>
    <scope>NUCLEOTIDE SEQUENCE</scope>
</reference>
<name>A0A816KZX6_BRANA</name>
<accession>A0A816KZX6</accession>
<sequence length="80" mass="8690">MTKDLVLCGSALTQDDKIKALLSHKGYGRALEMRGSLGEVEAISLVKGMEVKKEGPKELGKKLSCFFKFGSVTMRLALNS</sequence>
<gene>
    <name evidence="1" type="ORF">DARMORV10_C05P50940.1</name>
</gene>
<dbReference type="EMBL" id="HG994369">
    <property type="protein sequence ID" value="CAF1934247.1"/>
    <property type="molecule type" value="Genomic_DNA"/>
</dbReference>
<dbReference type="AlphaFoldDB" id="A0A816KZX6"/>
<dbReference type="Proteomes" id="UP001295469">
    <property type="component" value="Chromosome C05"/>
</dbReference>
<organism evidence="1">
    <name type="scientific">Brassica napus</name>
    <name type="common">Rape</name>
    <dbReference type="NCBI Taxonomy" id="3708"/>
    <lineage>
        <taxon>Eukaryota</taxon>
        <taxon>Viridiplantae</taxon>
        <taxon>Streptophyta</taxon>
        <taxon>Embryophyta</taxon>
        <taxon>Tracheophyta</taxon>
        <taxon>Spermatophyta</taxon>
        <taxon>Magnoliopsida</taxon>
        <taxon>eudicotyledons</taxon>
        <taxon>Gunneridae</taxon>
        <taxon>Pentapetalae</taxon>
        <taxon>rosids</taxon>
        <taxon>malvids</taxon>
        <taxon>Brassicales</taxon>
        <taxon>Brassicaceae</taxon>
        <taxon>Brassiceae</taxon>
        <taxon>Brassica</taxon>
    </lineage>
</organism>
<proteinExistence type="predicted"/>